<dbReference type="Pfam" id="PF13359">
    <property type="entry name" value="DDE_Tnp_4"/>
    <property type="match status" value="1"/>
</dbReference>
<comment type="cofactor">
    <cofactor evidence="1">
        <name>a divalent metal cation</name>
        <dbReference type="ChEBI" id="CHEBI:60240"/>
    </cofactor>
</comment>
<organism evidence="4 5">
    <name type="scientific">Paxillus rubicundulus Ve08.2h10</name>
    <dbReference type="NCBI Taxonomy" id="930991"/>
    <lineage>
        <taxon>Eukaryota</taxon>
        <taxon>Fungi</taxon>
        <taxon>Dikarya</taxon>
        <taxon>Basidiomycota</taxon>
        <taxon>Agaricomycotina</taxon>
        <taxon>Agaricomycetes</taxon>
        <taxon>Agaricomycetidae</taxon>
        <taxon>Boletales</taxon>
        <taxon>Paxilineae</taxon>
        <taxon>Paxillaceae</taxon>
        <taxon>Paxillus</taxon>
    </lineage>
</organism>
<reference evidence="4 5" key="1">
    <citation type="submission" date="2014-04" db="EMBL/GenBank/DDBJ databases">
        <authorList>
            <consortium name="DOE Joint Genome Institute"/>
            <person name="Kuo A."/>
            <person name="Kohler A."/>
            <person name="Jargeat P."/>
            <person name="Nagy L.G."/>
            <person name="Floudas D."/>
            <person name="Copeland A."/>
            <person name="Barry K.W."/>
            <person name="Cichocki N."/>
            <person name="Veneault-Fourrey C."/>
            <person name="LaButti K."/>
            <person name="Lindquist E.A."/>
            <person name="Lipzen A."/>
            <person name="Lundell T."/>
            <person name="Morin E."/>
            <person name="Murat C."/>
            <person name="Sun H."/>
            <person name="Tunlid A."/>
            <person name="Henrissat B."/>
            <person name="Grigoriev I.V."/>
            <person name="Hibbett D.S."/>
            <person name="Martin F."/>
            <person name="Nordberg H.P."/>
            <person name="Cantor M.N."/>
            <person name="Hua S.X."/>
        </authorList>
    </citation>
    <scope>NUCLEOTIDE SEQUENCE [LARGE SCALE GENOMIC DNA]</scope>
    <source>
        <strain evidence="4 5">Ve08.2h10</strain>
    </source>
</reference>
<accession>A0A0D0BT28</accession>
<dbReference type="GO" id="GO:0046872">
    <property type="term" value="F:metal ion binding"/>
    <property type="evidence" value="ECO:0007669"/>
    <property type="project" value="UniProtKB-KW"/>
</dbReference>
<proteinExistence type="predicted"/>
<protein>
    <recommendedName>
        <fullName evidence="3">DDE Tnp4 domain-containing protein</fullName>
    </recommendedName>
</protein>
<evidence type="ECO:0000313" key="5">
    <source>
        <dbReference type="Proteomes" id="UP000054538"/>
    </source>
</evidence>
<reference evidence="5" key="2">
    <citation type="submission" date="2015-01" db="EMBL/GenBank/DDBJ databases">
        <title>Evolutionary Origins and Diversification of the Mycorrhizal Mutualists.</title>
        <authorList>
            <consortium name="DOE Joint Genome Institute"/>
            <consortium name="Mycorrhizal Genomics Consortium"/>
            <person name="Kohler A."/>
            <person name="Kuo A."/>
            <person name="Nagy L.G."/>
            <person name="Floudas D."/>
            <person name="Copeland A."/>
            <person name="Barry K.W."/>
            <person name="Cichocki N."/>
            <person name="Veneault-Fourrey C."/>
            <person name="LaButti K."/>
            <person name="Lindquist E.A."/>
            <person name="Lipzen A."/>
            <person name="Lundell T."/>
            <person name="Morin E."/>
            <person name="Murat C."/>
            <person name="Riley R."/>
            <person name="Ohm R."/>
            <person name="Sun H."/>
            <person name="Tunlid A."/>
            <person name="Henrissat B."/>
            <person name="Grigoriev I.V."/>
            <person name="Hibbett D.S."/>
            <person name="Martin F."/>
        </authorList>
    </citation>
    <scope>NUCLEOTIDE SEQUENCE [LARGE SCALE GENOMIC DNA]</scope>
    <source>
        <strain evidence="5">Ve08.2h10</strain>
    </source>
</reference>
<dbReference type="OrthoDB" id="2641813at2759"/>
<evidence type="ECO:0000259" key="3">
    <source>
        <dbReference type="Pfam" id="PF13359"/>
    </source>
</evidence>
<name>A0A0D0BT28_9AGAM</name>
<dbReference type="EMBL" id="KN828730">
    <property type="protein sequence ID" value="KIK74582.1"/>
    <property type="molecule type" value="Genomic_DNA"/>
</dbReference>
<evidence type="ECO:0000256" key="2">
    <source>
        <dbReference type="ARBA" id="ARBA00022723"/>
    </source>
</evidence>
<dbReference type="InterPro" id="IPR027806">
    <property type="entry name" value="HARBI1_dom"/>
</dbReference>
<dbReference type="InParanoid" id="A0A0D0BT28"/>
<dbReference type="AlphaFoldDB" id="A0A0D0BT28"/>
<dbReference type="HOGENOM" id="CLU_2085548_0_0_1"/>
<keyword evidence="5" id="KW-1185">Reference proteome</keyword>
<gene>
    <name evidence="4" type="ORF">PAXRUDRAFT_789651</name>
</gene>
<evidence type="ECO:0000256" key="1">
    <source>
        <dbReference type="ARBA" id="ARBA00001968"/>
    </source>
</evidence>
<keyword evidence="2" id="KW-0479">Metal-binding</keyword>
<evidence type="ECO:0000313" key="4">
    <source>
        <dbReference type="EMBL" id="KIK74582.1"/>
    </source>
</evidence>
<sequence>MPIYRSIPVLSGAMGFLAADGSAFRLHAKPTLHGETFFDHKSNYSLNCQLVILPHNLLIADYGIGFPGSVHDAYAFQYTRTSREHVELLGDRHWIWADSAYPVGAATSDVWNVNHHI</sequence>
<dbReference type="Proteomes" id="UP000054538">
    <property type="component" value="Unassembled WGS sequence"/>
</dbReference>
<feature type="domain" description="DDE Tnp4" evidence="3">
    <location>
        <begin position="20"/>
        <end position="103"/>
    </location>
</feature>